<evidence type="ECO:0000313" key="2">
    <source>
        <dbReference type="EMBL" id="TSD62691.1"/>
    </source>
</evidence>
<comment type="caution">
    <text evidence="2">The sequence shown here is derived from an EMBL/GenBank/DDBJ whole genome shotgun (WGS) entry which is preliminary data.</text>
</comment>
<organism evidence="2 3">
    <name type="scientific">Aeromicrobium piscarium</name>
    <dbReference type="NCBI Taxonomy" id="2590901"/>
    <lineage>
        <taxon>Bacteria</taxon>
        <taxon>Bacillati</taxon>
        <taxon>Actinomycetota</taxon>
        <taxon>Actinomycetes</taxon>
        <taxon>Propionibacteriales</taxon>
        <taxon>Nocardioidaceae</taxon>
        <taxon>Aeromicrobium</taxon>
    </lineage>
</organism>
<name>A0A554S8K8_9ACTN</name>
<dbReference type="OrthoDB" id="9856992at2"/>
<feature type="transmembrane region" description="Helical" evidence="1">
    <location>
        <begin position="100"/>
        <end position="118"/>
    </location>
</feature>
<proteinExistence type="predicted"/>
<dbReference type="Proteomes" id="UP000316988">
    <property type="component" value="Unassembled WGS sequence"/>
</dbReference>
<dbReference type="EMBL" id="VLNT01000007">
    <property type="protein sequence ID" value="TSD62691.1"/>
    <property type="molecule type" value="Genomic_DNA"/>
</dbReference>
<keyword evidence="3" id="KW-1185">Reference proteome</keyword>
<evidence type="ECO:0000256" key="1">
    <source>
        <dbReference type="SAM" id="Phobius"/>
    </source>
</evidence>
<dbReference type="AlphaFoldDB" id="A0A554S8K8"/>
<keyword evidence="1" id="KW-0812">Transmembrane</keyword>
<keyword evidence="1" id="KW-0472">Membrane</keyword>
<dbReference type="RefSeq" id="WP_143913289.1">
    <property type="nucleotide sequence ID" value="NZ_VLNT01000007.1"/>
</dbReference>
<protein>
    <submittedName>
        <fullName evidence="2">Uncharacterized protein</fullName>
    </submittedName>
</protein>
<evidence type="ECO:0000313" key="3">
    <source>
        <dbReference type="Proteomes" id="UP000316988"/>
    </source>
</evidence>
<keyword evidence="1" id="KW-1133">Transmembrane helix</keyword>
<sequence>MTTVIVVALSLWLIIEVVSVISAGLGAPHAPSRMRLAVVAAEAVMVVVVTRALVPWNHLTQWIWVVAVAGATVGVALAVVRWSQLPAVQPGVSTTRTAASAIQLVVLAGIGLLVASTFR</sequence>
<feature type="transmembrane region" description="Helical" evidence="1">
    <location>
        <begin position="61"/>
        <end position="80"/>
    </location>
</feature>
<feature type="transmembrane region" description="Helical" evidence="1">
    <location>
        <begin position="36"/>
        <end position="54"/>
    </location>
</feature>
<accession>A0A554S8K8</accession>
<reference evidence="2 3" key="1">
    <citation type="submission" date="2019-07" db="EMBL/GenBank/DDBJ databases">
        <authorList>
            <person name="Zhao L.H."/>
        </authorList>
    </citation>
    <scope>NUCLEOTIDE SEQUENCE [LARGE SCALE GENOMIC DNA]</scope>
    <source>
        <strain evidence="2 3">Co35</strain>
    </source>
</reference>
<gene>
    <name evidence="2" type="ORF">FNM00_09900</name>
</gene>